<reference evidence="1" key="1">
    <citation type="journal article" date="2014" name="Front. Microbiol.">
        <title>High frequency of phylogenetically diverse reductive dehalogenase-homologous genes in deep subseafloor sedimentary metagenomes.</title>
        <authorList>
            <person name="Kawai M."/>
            <person name="Futagami T."/>
            <person name="Toyoda A."/>
            <person name="Takaki Y."/>
            <person name="Nishi S."/>
            <person name="Hori S."/>
            <person name="Arai W."/>
            <person name="Tsubouchi T."/>
            <person name="Morono Y."/>
            <person name="Uchiyama I."/>
            <person name="Ito T."/>
            <person name="Fujiyama A."/>
            <person name="Inagaki F."/>
            <person name="Takami H."/>
        </authorList>
    </citation>
    <scope>NUCLEOTIDE SEQUENCE</scope>
    <source>
        <strain evidence="1">Expedition CK06-06</strain>
    </source>
</reference>
<name>X1LLN7_9ZZZZ</name>
<dbReference type="AlphaFoldDB" id="X1LLN7"/>
<dbReference type="EMBL" id="BARV01000204">
    <property type="protein sequence ID" value="GAH95033.1"/>
    <property type="molecule type" value="Genomic_DNA"/>
</dbReference>
<sequence length="152" mass="16449">MANGRGLGGLIALLGLAFILSTREKPLTAAAFSPTFVFPPPTVAPITYTQYYEFVTQPAEAVEADPAITLTKMEHPQLDRPPGEWLTVLVNDVPKIPTPTGKLIPLPTRRVGRIAVETMLEPIGGEAPAEYFADVEYNGKVRRAVGARLKPL</sequence>
<organism evidence="1">
    <name type="scientific">marine sediment metagenome</name>
    <dbReference type="NCBI Taxonomy" id="412755"/>
    <lineage>
        <taxon>unclassified sequences</taxon>
        <taxon>metagenomes</taxon>
        <taxon>ecological metagenomes</taxon>
    </lineage>
</organism>
<evidence type="ECO:0000313" key="1">
    <source>
        <dbReference type="EMBL" id="GAH95033.1"/>
    </source>
</evidence>
<proteinExistence type="predicted"/>
<accession>X1LLN7</accession>
<comment type="caution">
    <text evidence="1">The sequence shown here is derived from an EMBL/GenBank/DDBJ whole genome shotgun (WGS) entry which is preliminary data.</text>
</comment>
<gene>
    <name evidence="1" type="ORF">S06H3_00928</name>
</gene>
<protein>
    <submittedName>
        <fullName evidence="1">Uncharacterized protein</fullName>
    </submittedName>
</protein>